<dbReference type="Pfam" id="PF02567">
    <property type="entry name" value="PhzC-PhzF"/>
    <property type="match status" value="1"/>
</dbReference>
<evidence type="ECO:0000313" key="4">
    <source>
        <dbReference type="Proteomes" id="UP000076830"/>
    </source>
</evidence>
<dbReference type="NCBIfam" id="TIGR00654">
    <property type="entry name" value="PhzF_family"/>
    <property type="match status" value="1"/>
</dbReference>
<dbReference type="PANTHER" id="PTHR13774">
    <property type="entry name" value="PHENAZINE BIOSYNTHESIS PROTEIN"/>
    <property type="match status" value="1"/>
</dbReference>
<evidence type="ECO:0000256" key="2">
    <source>
        <dbReference type="PIRSR" id="PIRSR016184-1"/>
    </source>
</evidence>
<dbReference type="PATRIC" id="fig|1300342.3.peg.1018"/>
<keyword evidence="4" id="KW-1185">Reference proteome</keyword>
<dbReference type="GO" id="GO:0016853">
    <property type="term" value="F:isomerase activity"/>
    <property type="evidence" value="ECO:0007669"/>
    <property type="project" value="TreeGrafter"/>
</dbReference>
<dbReference type="STRING" id="1300342.I596_1042"/>
<dbReference type="Proteomes" id="UP000076830">
    <property type="component" value="Chromosome"/>
</dbReference>
<dbReference type="KEGG" id="dko:I596_1042"/>
<proteinExistence type="inferred from homology"/>
<dbReference type="GO" id="GO:0005737">
    <property type="term" value="C:cytoplasm"/>
    <property type="evidence" value="ECO:0007669"/>
    <property type="project" value="TreeGrafter"/>
</dbReference>
<dbReference type="RefSeq" id="WP_067651451.1">
    <property type="nucleotide sequence ID" value="NZ_CP015249.1"/>
</dbReference>
<accession>A0A167GQ92</accession>
<organism evidence="3 4">
    <name type="scientific">Dokdonella koreensis DS-123</name>
    <dbReference type="NCBI Taxonomy" id="1300342"/>
    <lineage>
        <taxon>Bacteria</taxon>
        <taxon>Pseudomonadati</taxon>
        <taxon>Pseudomonadota</taxon>
        <taxon>Gammaproteobacteria</taxon>
        <taxon>Lysobacterales</taxon>
        <taxon>Rhodanobacteraceae</taxon>
        <taxon>Dokdonella</taxon>
    </lineage>
</organism>
<reference evidence="3 4" key="1">
    <citation type="submission" date="2016-04" db="EMBL/GenBank/DDBJ databases">
        <title>Complete genome sequence of Dokdonella koreensis DS-123T.</title>
        <authorList>
            <person name="Kim J.F."/>
            <person name="Lee H."/>
            <person name="Kwak M.-J."/>
        </authorList>
    </citation>
    <scope>NUCLEOTIDE SEQUENCE [LARGE SCALE GENOMIC DNA]</scope>
    <source>
        <strain evidence="3 4">DS-123</strain>
    </source>
</reference>
<evidence type="ECO:0000313" key="3">
    <source>
        <dbReference type="EMBL" id="ANB17072.1"/>
    </source>
</evidence>
<gene>
    <name evidence="3" type="ORF">I596_1042</name>
</gene>
<comment type="similarity">
    <text evidence="1">Belongs to the PhzF family.</text>
</comment>
<dbReference type="EMBL" id="CP015249">
    <property type="protein sequence ID" value="ANB17072.1"/>
    <property type="molecule type" value="Genomic_DNA"/>
</dbReference>
<dbReference type="PANTHER" id="PTHR13774:SF32">
    <property type="entry name" value="ANTISENSE-ENHANCING SEQUENCE 1"/>
    <property type="match status" value="1"/>
</dbReference>
<dbReference type="AlphaFoldDB" id="A0A167GQ92"/>
<feature type="active site" evidence="2">
    <location>
        <position position="47"/>
    </location>
</feature>
<name>A0A167GQ92_9GAMM</name>
<dbReference type="Gene3D" id="3.10.310.10">
    <property type="entry name" value="Diaminopimelate Epimerase, Chain A, domain 1"/>
    <property type="match status" value="2"/>
</dbReference>
<protein>
    <submittedName>
        <fullName evidence="3">Phenazine biosynthesis protein PhzF family protein</fullName>
    </submittedName>
</protein>
<evidence type="ECO:0000256" key="1">
    <source>
        <dbReference type="ARBA" id="ARBA00008270"/>
    </source>
</evidence>
<sequence>MYVTRYLQLDVFPARLGGGNPLGVVVDADHWDSDRMQAFARWTGLVETTFLLTPRQPSAAYRVRIFTPQREIPFAGHPTIGSAHAALDTGLAHAVDGMLVQECEAGLLPIRVEGRAEARDLLVRAPAARILREGIDADPRLAALLDGRADGTLPPAFVEGGRRWWVAEFGSERQVRDWQPDHAAIGDLARRSDSLGLCIFARSADTGHDLVVRAFPAGVGIVEDPASGAANGLIAAYIAEREPHGALATGYRVSQGREMGHDARILVRIDAGAVWVGGHTRTIVDGQVHWAAR</sequence>
<dbReference type="PIRSF" id="PIRSF016184">
    <property type="entry name" value="PhzC_PhzF"/>
    <property type="match status" value="1"/>
</dbReference>
<dbReference type="InterPro" id="IPR003719">
    <property type="entry name" value="Phenazine_PhzF-like"/>
</dbReference>
<dbReference type="SUPFAM" id="SSF54506">
    <property type="entry name" value="Diaminopimelate epimerase-like"/>
    <property type="match status" value="1"/>
</dbReference>
<dbReference type="OrthoDB" id="9788221at2"/>